<dbReference type="Gene3D" id="3.50.7.10">
    <property type="entry name" value="GroEL"/>
    <property type="match status" value="1"/>
</dbReference>
<evidence type="ECO:0000256" key="3">
    <source>
        <dbReference type="ARBA" id="ARBA00022490"/>
    </source>
</evidence>
<dbReference type="GO" id="GO:0051082">
    <property type="term" value="F:unfolded protein binding"/>
    <property type="evidence" value="ECO:0007669"/>
    <property type="project" value="InterPro"/>
</dbReference>
<evidence type="ECO:0000256" key="8">
    <source>
        <dbReference type="RuleBase" id="RU004187"/>
    </source>
</evidence>
<dbReference type="FunFam" id="1.10.560.10:FF:000017">
    <property type="entry name" value="T-complex protein 1 subunit eta"/>
    <property type="match status" value="1"/>
</dbReference>
<keyword evidence="12" id="KW-1185">Reference proteome</keyword>
<dbReference type="InterPro" id="IPR054827">
    <property type="entry name" value="thermosome_alpha"/>
</dbReference>
<evidence type="ECO:0000256" key="1">
    <source>
        <dbReference type="ARBA" id="ARBA00004496"/>
    </source>
</evidence>
<evidence type="ECO:0000256" key="2">
    <source>
        <dbReference type="ARBA" id="ARBA00008020"/>
    </source>
</evidence>
<dbReference type="NCBIfam" id="NF041083">
    <property type="entry name" value="thermosome_beta"/>
    <property type="match status" value="1"/>
</dbReference>
<dbReference type="PRINTS" id="PR00304">
    <property type="entry name" value="TCOMPLEXTCP1"/>
</dbReference>
<keyword evidence="5 8" id="KW-0067">ATP-binding</keyword>
<dbReference type="GO" id="GO:0016887">
    <property type="term" value="F:ATP hydrolysis activity"/>
    <property type="evidence" value="ECO:0007669"/>
    <property type="project" value="InterPro"/>
</dbReference>
<feature type="region of interest" description="Disordered" evidence="10">
    <location>
        <begin position="724"/>
        <end position="752"/>
    </location>
</feature>
<dbReference type="FunFam" id="3.50.7.10:FF:000006">
    <property type="entry name" value="T-complex protein 1 subunit eta"/>
    <property type="match status" value="1"/>
</dbReference>
<dbReference type="eggNOG" id="KOG0361">
    <property type="taxonomic scope" value="Eukaryota"/>
</dbReference>
<gene>
    <name evidence="11" type="ordered locus">Bathy12g03660</name>
</gene>
<sequence>MNCDWKTKKRTNTLVKLATKRRTLSENKLRAAKCGTILDVFVSHSIRKMKKLAATSSTEKIYKDIVDGDISLLYEVMVVVKERRRDEQTGKYSSVAVEKKASDFLRETARNKKAVAVKALKEAKIAFMKKTKRTQNKQKIKERIFQRKEFFFSLLLLNNAPLPQKKRSNTFRSNNNNRSLNDVDDKMTTLMQMPDGRLIQPQIVLLKEGTDTSQGKGQLISNINACMAIVDTIRTTLGPRGLDKLVVDNRGVTTITNDGATIMKLLEIVHPAVKTLVDIARSQDAEVGDGTTTVVLLCGEFLREAKPFIEDGVHPMNIIRAFRKASELAVQKVKEVSVSIEGNSKEEKEEMLKKCAMTTLSSKLVGGEKEFFAKMVVDAVGHLDQDLLDPKMIGVKKVLGASMRDSFLVDGVAFKKTFSYAGFEQMTKKMVKPKILALNLELELKSEKDNAEVRLSDPSKYQEIVDAEWNIIYDKLEKCVQSGANVVLSRLAIGDLATQYFADRGLFCAGRVEQADLDRCTRATGAAVQTTVNDLNDEQLGTCDIFEEIQVGSERFNVFRGCTEAKTCTLVLRGGAEQFIEEAARSLNDAIEIVRRATKNAAVVPGGGAIDMELSKCLKEYARTVEGKSQLFIHAFARALEVIPRQLCDNSGCDATDVLNKLRQKHASPNHEGLNFGVDVNSGGILDTFANFIWEPALVKCNAIAAACEATCLILSIDETVRNPRSEDAQGGGGGGRGGGRGGRGGGRGMRR</sequence>
<name>K8EM75_9CHLO</name>
<dbReference type="Gene3D" id="1.10.560.10">
    <property type="entry name" value="GroEL-like equatorial domain"/>
    <property type="match status" value="1"/>
</dbReference>
<evidence type="ECO:0000256" key="5">
    <source>
        <dbReference type="ARBA" id="ARBA00022840"/>
    </source>
</evidence>
<protein>
    <recommendedName>
        <fullName evidence="9">T-complex protein 1 subunit eta</fullName>
        <shortName evidence="9">TCP-1-eta</shortName>
    </recommendedName>
    <alternativeName>
        <fullName evidence="9">CCT-eta</fullName>
    </alternativeName>
</protein>
<dbReference type="CDD" id="cd03340">
    <property type="entry name" value="TCP1_eta"/>
    <property type="match status" value="1"/>
</dbReference>
<dbReference type="GO" id="GO:0140662">
    <property type="term" value="F:ATP-dependent protein folding chaperone"/>
    <property type="evidence" value="ECO:0007669"/>
    <property type="project" value="InterPro"/>
</dbReference>
<evidence type="ECO:0000256" key="4">
    <source>
        <dbReference type="ARBA" id="ARBA00022741"/>
    </source>
</evidence>
<proteinExistence type="inferred from homology"/>
<evidence type="ECO:0000256" key="9">
    <source>
        <dbReference type="RuleBase" id="RU365042"/>
    </source>
</evidence>
<keyword evidence="3 9" id="KW-0963">Cytoplasm</keyword>
<dbReference type="OrthoDB" id="10248520at2759"/>
<dbReference type="InterPro" id="IPR012720">
    <property type="entry name" value="Chap_CCT_eta"/>
</dbReference>
<dbReference type="Pfam" id="PF00118">
    <property type="entry name" value="Cpn60_TCP1"/>
    <property type="match status" value="1"/>
</dbReference>
<comment type="subcellular location">
    <subcellularLocation>
        <location evidence="1 9">Cytoplasm</location>
    </subcellularLocation>
</comment>
<accession>K8EM75</accession>
<dbReference type="InterPro" id="IPR002423">
    <property type="entry name" value="Cpn60/GroEL/TCP-1"/>
</dbReference>
<reference evidence="11 12" key="1">
    <citation type="submission" date="2011-10" db="EMBL/GenBank/DDBJ databases">
        <authorList>
            <person name="Genoscope - CEA"/>
        </authorList>
    </citation>
    <scope>NUCLEOTIDE SEQUENCE [LARGE SCALE GENOMIC DNA]</scope>
    <source>
        <strain evidence="11 12">RCC 1105</strain>
    </source>
</reference>
<dbReference type="InterPro" id="IPR027409">
    <property type="entry name" value="GroEL-like_apical_dom_sf"/>
</dbReference>
<dbReference type="GO" id="GO:0005832">
    <property type="term" value="C:chaperonin-containing T-complex"/>
    <property type="evidence" value="ECO:0007669"/>
    <property type="project" value="UniProtKB-ARBA"/>
</dbReference>
<dbReference type="GO" id="GO:0005524">
    <property type="term" value="F:ATP binding"/>
    <property type="evidence" value="ECO:0007669"/>
    <property type="project" value="UniProtKB-KW"/>
</dbReference>
<dbReference type="GeneID" id="19012543"/>
<evidence type="ECO:0000256" key="6">
    <source>
        <dbReference type="ARBA" id="ARBA00023186"/>
    </source>
</evidence>
<dbReference type="InterPro" id="IPR027410">
    <property type="entry name" value="TCP-1-like_intermed_sf"/>
</dbReference>
<dbReference type="InterPro" id="IPR017998">
    <property type="entry name" value="Chaperone_TCP-1"/>
</dbReference>
<dbReference type="EMBL" id="FO082267">
    <property type="protein sequence ID" value="CCO19074.1"/>
    <property type="molecule type" value="Genomic_DNA"/>
</dbReference>
<dbReference type="InterPro" id="IPR053374">
    <property type="entry name" value="TCP-1_chaperonin"/>
</dbReference>
<dbReference type="Gene3D" id="3.30.260.10">
    <property type="entry name" value="TCP-1-like chaperonin intermediate domain"/>
    <property type="match status" value="1"/>
</dbReference>
<comment type="similarity">
    <text evidence="2 8">Belongs to the TCP-1 chaperonin family.</text>
</comment>
<dbReference type="RefSeq" id="XP_007509959.1">
    <property type="nucleotide sequence ID" value="XM_007509897.1"/>
</dbReference>
<dbReference type="NCBIfam" id="TIGR02345">
    <property type="entry name" value="chap_CCT_eta"/>
    <property type="match status" value="1"/>
</dbReference>
<dbReference type="InterPro" id="IPR027413">
    <property type="entry name" value="GROEL-like_equatorial_sf"/>
</dbReference>
<feature type="compositionally biased region" description="Gly residues" evidence="10">
    <location>
        <begin position="730"/>
        <end position="752"/>
    </location>
</feature>
<keyword evidence="4 8" id="KW-0547">Nucleotide-binding</keyword>
<comment type="subunit">
    <text evidence="9">Heterooligomeric complex that forms two stacked rings.</text>
</comment>
<dbReference type="FunFam" id="3.30.260.10:FF:000022">
    <property type="entry name" value="T-complex protein 1 subunit eta"/>
    <property type="match status" value="1"/>
</dbReference>
<evidence type="ECO:0000256" key="10">
    <source>
        <dbReference type="SAM" id="MobiDB-lite"/>
    </source>
</evidence>
<dbReference type="STRING" id="41875.K8EM75"/>
<dbReference type="InterPro" id="IPR002194">
    <property type="entry name" value="Chaperonin_TCP-1_CS"/>
</dbReference>
<dbReference type="PANTHER" id="PTHR11353">
    <property type="entry name" value="CHAPERONIN"/>
    <property type="match status" value="1"/>
</dbReference>
<dbReference type="PROSITE" id="PS00751">
    <property type="entry name" value="TCP1_2"/>
    <property type="match status" value="1"/>
</dbReference>
<keyword evidence="6 8" id="KW-0143">Chaperone</keyword>
<evidence type="ECO:0000256" key="7">
    <source>
        <dbReference type="ARBA" id="ARBA00024677"/>
    </source>
</evidence>
<dbReference type="PROSITE" id="PS00750">
    <property type="entry name" value="TCP1_1"/>
    <property type="match status" value="1"/>
</dbReference>
<dbReference type="PROSITE" id="PS00995">
    <property type="entry name" value="TCP1_3"/>
    <property type="match status" value="1"/>
</dbReference>
<dbReference type="NCBIfam" id="NF041082">
    <property type="entry name" value="thermosome_alpha"/>
    <property type="match status" value="1"/>
</dbReference>
<dbReference type="KEGG" id="bpg:Bathy12g03660"/>
<dbReference type="SUPFAM" id="SSF52029">
    <property type="entry name" value="GroEL apical domain-like"/>
    <property type="match status" value="1"/>
</dbReference>
<organism evidence="11 12">
    <name type="scientific">Bathycoccus prasinos</name>
    <dbReference type="NCBI Taxonomy" id="41875"/>
    <lineage>
        <taxon>Eukaryota</taxon>
        <taxon>Viridiplantae</taxon>
        <taxon>Chlorophyta</taxon>
        <taxon>Mamiellophyceae</taxon>
        <taxon>Mamiellales</taxon>
        <taxon>Bathycoccaceae</taxon>
        <taxon>Bathycoccus</taxon>
    </lineage>
</organism>
<dbReference type="AlphaFoldDB" id="K8EM75"/>
<dbReference type="Proteomes" id="UP000198341">
    <property type="component" value="Chromosome 12"/>
</dbReference>
<dbReference type="SUPFAM" id="SSF48592">
    <property type="entry name" value="GroEL equatorial domain-like"/>
    <property type="match status" value="1"/>
</dbReference>
<evidence type="ECO:0000313" key="12">
    <source>
        <dbReference type="Proteomes" id="UP000198341"/>
    </source>
</evidence>
<dbReference type="SUPFAM" id="SSF54849">
    <property type="entry name" value="GroEL-intermediate domain like"/>
    <property type="match status" value="1"/>
</dbReference>
<comment type="function">
    <text evidence="7 9">Molecular chaperone; assists the folding of proteins upon ATP hydrolysis. Known to play a role, in vitro, in the folding of actin and tubulin.</text>
</comment>
<evidence type="ECO:0000313" key="11">
    <source>
        <dbReference type="EMBL" id="CCO19074.1"/>
    </source>
</evidence>